<protein>
    <recommendedName>
        <fullName evidence="5">Heat induced stress protein YflT</fullName>
    </recommendedName>
</protein>
<proteinExistence type="predicted"/>
<comment type="caution">
    <text evidence="3">The sequence shown here is derived from an EMBL/GenBank/DDBJ whole genome shotgun (WGS) entry which is preliminary data.</text>
</comment>
<feature type="region of interest" description="Disordered" evidence="1">
    <location>
        <begin position="191"/>
        <end position="211"/>
    </location>
</feature>
<dbReference type="AlphaFoldDB" id="A0A2S5JLI1"/>
<accession>A0A2S5JLI1</accession>
<dbReference type="Proteomes" id="UP000239736">
    <property type="component" value="Unassembled WGS sequence"/>
</dbReference>
<dbReference type="OrthoDB" id="7743649at2"/>
<dbReference type="RefSeq" id="WP_104068912.1">
    <property type="nucleotide sequence ID" value="NZ_PRDS01000001.1"/>
</dbReference>
<gene>
    <name evidence="3" type="ORF">LV82_00278</name>
</gene>
<feature type="transmembrane region" description="Helical" evidence="2">
    <location>
        <begin position="111"/>
        <end position="133"/>
    </location>
</feature>
<keyword evidence="2" id="KW-0812">Transmembrane</keyword>
<reference evidence="3 4" key="1">
    <citation type="submission" date="2018-01" db="EMBL/GenBank/DDBJ databases">
        <title>Genomic Encyclopedia of Archaeal and Bacterial Type Strains, Phase II (KMG-II): from individual species to whole genera.</title>
        <authorList>
            <person name="Goeker M."/>
        </authorList>
    </citation>
    <scope>NUCLEOTIDE SEQUENCE [LARGE SCALE GENOMIC DNA]</scope>
    <source>
        <strain evidence="3 4">DSM 12048</strain>
    </source>
</reference>
<keyword evidence="4" id="KW-1185">Reference proteome</keyword>
<evidence type="ECO:0000256" key="2">
    <source>
        <dbReference type="SAM" id="Phobius"/>
    </source>
</evidence>
<evidence type="ECO:0000313" key="3">
    <source>
        <dbReference type="EMBL" id="PPB82349.1"/>
    </source>
</evidence>
<sequence>MNESEFGKYRLREVAAVFDDLASLDAAVEKLTQEGFKDGDFNVMATDQTVRDKLSERLEPVEKLADDPRVPRRAYIPRPTRKLIESAVTGLPMFALGLGGALGVVATGGAAALALAVAAAGGAAGAGLGAYLAEALEERHARQLAEAMQSGGIVLWVDTPDKEAEETALRVLKESGARHVHAHEIERSWGPEDIPLSDFNPDPFLEPDPHV</sequence>
<feature type="transmembrane region" description="Helical" evidence="2">
    <location>
        <begin position="83"/>
        <end position="105"/>
    </location>
</feature>
<keyword evidence="2" id="KW-0472">Membrane</keyword>
<evidence type="ECO:0008006" key="5">
    <source>
        <dbReference type="Google" id="ProtNLM"/>
    </source>
</evidence>
<evidence type="ECO:0000256" key="1">
    <source>
        <dbReference type="SAM" id="MobiDB-lite"/>
    </source>
</evidence>
<name>A0A2S5JLI1_9RHOB</name>
<dbReference type="EMBL" id="PRDS01000001">
    <property type="protein sequence ID" value="PPB82349.1"/>
    <property type="molecule type" value="Genomic_DNA"/>
</dbReference>
<keyword evidence="2" id="KW-1133">Transmembrane helix</keyword>
<organism evidence="3 4">
    <name type="scientific">Albidovulum inexpectatum</name>
    <dbReference type="NCBI Taxonomy" id="196587"/>
    <lineage>
        <taxon>Bacteria</taxon>
        <taxon>Pseudomonadati</taxon>
        <taxon>Pseudomonadota</taxon>
        <taxon>Alphaproteobacteria</taxon>
        <taxon>Rhodobacterales</taxon>
        <taxon>Paracoccaceae</taxon>
        <taxon>Albidovulum</taxon>
    </lineage>
</organism>
<evidence type="ECO:0000313" key="4">
    <source>
        <dbReference type="Proteomes" id="UP000239736"/>
    </source>
</evidence>